<dbReference type="InterPro" id="IPR052929">
    <property type="entry name" value="RNase_H-like_EbsB-rel"/>
</dbReference>
<dbReference type="AlphaFoldDB" id="A0AAV5MQ56"/>
<dbReference type="Proteomes" id="UP001054252">
    <property type="component" value="Unassembled WGS sequence"/>
</dbReference>
<gene>
    <name evidence="1" type="ORF">SLEP1_g58683</name>
</gene>
<evidence type="ECO:0000313" key="1">
    <source>
        <dbReference type="EMBL" id="GKV52081.1"/>
    </source>
</evidence>
<evidence type="ECO:0000313" key="2">
    <source>
        <dbReference type="Proteomes" id="UP001054252"/>
    </source>
</evidence>
<accession>A0AAV5MQ56</accession>
<comment type="caution">
    <text evidence="1">The sequence shown here is derived from an EMBL/GenBank/DDBJ whole genome shotgun (WGS) entry which is preliminary data.</text>
</comment>
<organism evidence="1 2">
    <name type="scientific">Rubroshorea leprosula</name>
    <dbReference type="NCBI Taxonomy" id="152421"/>
    <lineage>
        <taxon>Eukaryota</taxon>
        <taxon>Viridiplantae</taxon>
        <taxon>Streptophyta</taxon>
        <taxon>Embryophyta</taxon>
        <taxon>Tracheophyta</taxon>
        <taxon>Spermatophyta</taxon>
        <taxon>Magnoliopsida</taxon>
        <taxon>eudicotyledons</taxon>
        <taxon>Gunneridae</taxon>
        <taxon>Pentapetalae</taxon>
        <taxon>rosids</taxon>
        <taxon>malvids</taxon>
        <taxon>Malvales</taxon>
        <taxon>Dipterocarpaceae</taxon>
        <taxon>Rubroshorea</taxon>
    </lineage>
</organism>
<dbReference type="EMBL" id="BPVZ01000601">
    <property type="protein sequence ID" value="GKV52081.1"/>
    <property type="molecule type" value="Genomic_DNA"/>
</dbReference>
<name>A0AAV5MQ56_9ROSI</name>
<evidence type="ECO:0008006" key="3">
    <source>
        <dbReference type="Google" id="ProtNLM"/>
    </source>
</evidence>
<proteinExistence type="predicted"/>
<reference evidence="1 2" key="1">
    <citation type="journal article" date="2021" name="Commun. Biol.">
        <title>The genome of Shorea leprosula (Dipterocarpaceae) highlights the ecological relevance of drought in aseasonal tropical rainforests.</title>
        <authorList>
            <person name="Ng K.K.S."/>
            <person name="Kobayashi M.J."/>
            <person name="Fawcett J.A."/>
            <person name="Hatakeyama M."/>
            <person name="Paape T."/>
            <person name="Ng C.H."/>
            <person name="Ang C.C."/>
            <person name="Tnah L.H."/>
            <person name="Lee C.T."/>
            <person name="Nishiyama T."/>
            <person name="Sese J."/>
            <person name="O'Brien M.J."/>
            <person name="Copetti D."/>
            <person name="Mohd Noor M.I."/>
            <person name="Ong R.C."/>
            <person name="Putra M."/>
            <person name="Sireger I.Z."/>
            <person name="Indrioko S."/>
            <person name="Kosugi Y."/>
            <person name="Izuno A."/>
            <person name="Isagi Y."/>
            <person name="Lee S.L."/>
            <person name="Shimizu K.K."/>
        </authorList>
    </citation>
    <scope>NUCLEOTIDE SEQUENCE [LARGE SCALE GENOMIC DNA]</scope>
    <source>
        <strain evidence="1">214</strain>
    </source>
</reference>
<dbReference type="PANTHER" id="PTHR47074:SF48">
    <property type="entry name" value="POLYNUCLEOTIDYL TRANSFERASE, RIBONUCLEASE H-LIKE SUPERFAMILY PROTEIN"/>
    <property type="match status" value="1"/>
</dbReference>
<sequence>MLFQEGSTSVTSLHPSLERRARFISSADRKPKPPMLLGRDPVQIIEHAMCYKREFKRAQDLPNEHGGRRDCVRWFPPAAPLFKLNVDGAISEQQRIFGIGAIIRDESGNVMAALQARGHGGGKSGCSGILRVGDGGSGLCQLQQVYRESNKAAQELASWAFDGAVEAVEKMWIEEIPPHIVDIILQERV</sequence>
<protein>
    <recommendedName>
        <fullName evidence="3">RNase H type-1 domain-containing protein</fullName>
    </recommendedName>
</protein>
<keyword evidence="2" id="KW-1185">Reference proteome</keyword>
<dbReference type="PANTHER" id="PTHR47074">
    <property type="entry name" value="BNAC02G40300D PROTEIN"/>
    <property type="match status" value="1"/>
</dbReference>